<reference evidence="1" key="1">
    <citation type="submission" date="2021-02" db="EMBL/GenBank/DDBJ databases">
        <authorList>
            <person name="Nowell W R."/>
        </authorList>
    </citation>
    <scope>NUCLEOTIDE SEQUENCE</scope>
</reference>
<dbReference type="AlphaFoldDB" id="A0A8S2QWP5"/>
<accession>A0A8S2QWP5</accession>
<dbReference type="Proteomes" id="UP000676336">
    <property type="component" value="Unassembled WGS sequence"/>
</dbReference>
<protein>
    <submittedName>
        <fullName evidence="1">Uncharacterized protein</fullName>
    </submittedName>
</protein>
<name>A0A8S2QWP5_9BILA</name>
<comment type="caution">
    <text evidence="1">The sequence shown here is derived from an EMBL/GenBank/DDBJ whole genome shotgun (WGS) entry which is preliminary data.</text>
</comment>
<dbReference type="EMBL" id="CAJOBH010013355">
    <property type="protein sequence ID" value="CAF4174827.1"/>
    <property type="molecule type" value="Genomic_DNA"/>
</dbReference>
<evidence type="ECO:0000313" key="1">
    <source>
        <dbReference type="EMBL" id="CAF4131618.1"/>
    </source>
</evidence>
<sequence length="57" mass="6405">MAVSEWSWMICSGICDDSWWYQSGLGLYVGSLLVLDDGIGLVHLHQEQNGSFQSRTK</sequence>
<evidence type="ECO:0000313" key="2">
    <source>
        <dbReference type="EMBL" id="CAF4174827.1"/>
    </source>
</evidence>
<organism evidence="1 3">
    <name type="scientific">Rotaria magnacalcarata</name>
    <dbReference type="NCBI Taxonomy" id="392030"/>
    <lineage>
        <taxon>Eukaryota</taxon>
        <taxon>Metazoa</taxon>
        <taxon>Spiralia</taxon>
        <taxon>Gnathifera</taxon>
        <taxon>Rotifera</taxon>
        <taxon>Eurotatoria</taxon>
        <taxon>Bdelloidea</taxon>
        <taxon>Philodinida</taxon>
        <taxon>Philodinidae</taxon>
        <taxon>Rotaria</taxon>
    </lineage>
</organism>
<evidence type="ECO:0000313" key="3">
    <source>
        <dbReference type="Proteomes" id="UP000676336"/>
    </source>
</evidence>
<proteinExistence type="predicted"/>
<dbReference type="Proteomes" id="UP000681967">
    <property type="component" value="Unassembled WGS sequence"/>
</dbReference>
<dbReference type="EMBL" id="CAJOBI010009175">
    <property type="protein sequence ID" value="CAF4131618.1"/>
    <property type="molecule type" value="Genomic_DNA"/>
</dbReference>
<gene>
    <name evidence="2" type="ORF">BYL167_LOCUS22557</name>
    <name evidence="1" type="ORF">SMN809_LOCUS18790</name>
</gene>
<feature type="non-terminal residue" evidence="1">
    <location>
        <position position="1"/>
    </location>
</feature>